<evidence type="ECO:0000256" key="3">
    <source>
        <dbReference type="ARBA" id="ARBA00023235"/>
    </source>
</evidence>
<dbReference type="EMBL" id="VSRR010004190">
    <property type="protein sequence ID" value="MPC38857.1"/>
    <property type="molecule type" value="Genomic_DNA"/>
</dbReference>
<evidence type="ECO:0000256" key="1">
    <source>
        <dbReference type="ARBA" id="ARBA00005446"/>
    </source>
</evidence>
<proteinExistence type="inferred from homology"/>
<comment type="caution">
    <text evidence="5">The sequence shown here is derived from an EMBL/GenBank/DDBJ whole genome shotgun (WGS) entry which is preliminary data.</text>
</comment>
<dbReference type="Gene3D" id="3.40.50.300">
    <property type="entry name" value="P-loop containing nucleotide triphosphate hydrolases"/>
    <property type="match status" value="1"/>
</dbReference>
<keyword evidence="3" id="KW-0413">Isomerase</keyword>
<keyword evidence="2" id="KW-0238">DNA-binding</keyword>
<dbReference type="AlphaFoldDB" id="A0A5B7F045"/>
<evidence type="ECO:0000313" key="6">
    <source>
        <dbReference type="Proteomes" id="UP000324222"/>
    </source>
</evidence>
<dbReference type="SUPFAM" id="SSF52540">
    <property type="entry name" value="P-loop containing nucleoside triphosphate hydrolases"/>
    <property type="match status" value="1"/>
</dbReference>
<comment type="similarity">
    <text evidence="1">Belongs to the helicase family. RecQ subfamily.</text>
</comment>
<dbReference type="GO" id="GO:0003677">
    <property type="term" value="F:DNA binding"/>
    <property type="evidence" value="ECO:0007669"/>
    <property type="project" value="UniProtKB-KW"/>
</dbReference>
<sequence length="114" mass="13075">MAIGQQPRETRFLNSFNRINLTYQVLPKKGKKVTDEVAELIKVKYKNQSGIVYCFSRKECDTVAADLSRCGIMAKSYHAGLADNQRSNIQNQWINDKVKRLRILHFISFTGNPP</sequence>
<name>A0A5B7F045_PORTR</name>
<keyword evidence="6" id="KW-1185">Reference proteome</keyword>
<evidence type="ECO:0000256" key="2">
    <source>
        <dbReference type="ARBA" id="ARBA00023125"/>
    </source>
</evidence>
<dbReference type="GO" id="GO:0009378">
    <property type="term" value="F:four-way junction helicase activity"/>
    <property type="evidence" value="ECO:0007669"/>
    <property type="project" value="TreeGrafter"/>
</dbReference>
<evidence type="ECO:0000256" key="4">
    <source>
        <dbReference type="ARBA" id="ARBA00023242"/>
    </source>
</evidence>
<dbReference type="InterPro" id="IPR027417">
    <property type="entry name" value="P-loop_NTPase"/>
</dbReference>
<evidence type="ECO:0000313" key="5">
    <source>
        <dbReference type="EMBL" id="MPC38857.1"/>
    </source>
</evidence>
<dbReference type="GO" id="GO:0005737">
    <property type="term" value="C:cytoplasm"/>
    <property type="evidence" value="ECO:0007669"/>
    <property type="project" value="TreeGrafter"/>
</dbReference>
<keyword evidence="4" id="KW-0539">Nucleus</keyword>
<organism evidence="5 6">
    <name type="scientific">Portunus trituberculatus</name>
    <name type="common">Swimming crab</name>
    <name type="synonym">Neptunus trituberculatus</name>
    <dbReference type="NCBI Taxonomy" id="210409"/>
    <lineage>
        <taxon>Eukaryota</taxon>
        <taxon>Metazoa</taxon>
        <taxon>Ecdysozoa</taxon>
        <taxon>Arthropoda</taxon>
        <taxon>Crustacea</taxon>
        <taxon>Multicrustacea</taxon>
        <taxon>Malacostraca</taxon>
        <taxon>Eumalacostraca</taxon>
        <taxon>Eucarida</taxon>
        <taxon>Decapoda</taxon>
        <taxon>Pleocyemata</taxon>
        <taxon>Brachyura</taxon>
        <taxon>Eubrachyura</taxon>
        <taxon>Portunoidea</taxon>
        <taxon>Portunidae</taxon>
        <taxon>Portuninae</taxon>
        <taxon>Portunus</taxon>
    </lineage>
</organism>
<gene>
    <name evidence="5" type="primary">blm</name>
    <name evidence="5" type="ORF">E2C01_032372</name>
</gene>
<dbReference type="Proteomes" id="UP000324222">
    <property type="component" value="Unassembled WGS sequence"/>
</dbReference>
<dbReference type="OrthoDB" id="10261556at2759"/>
<dbReference type="GO" id="GO:0005634">
    <property type="term" value="C:nucleus"/>
    <property type="evidence" value="ECO:0007669"/>
    <property type="project" value="TreeGrafter"/>
</dbReference>
<dbReference type="GO" id="GO:0000724">
    <property type="term" value="P:double-strand break repair via homologous recombination"/>
    <property type="evidence" value="ECO:0007669"/>
    <property type="project" value="TreeGrafter"/>
</dbReference>
<reference evidence="5 6" key="1">
    <citation type="submission" date="2019-05" db="EMBL/GenBank/DDBJ databases">
        <title>Another draft genome of Portunus trituberculatus and its Hox gene families provides insights of decapod evolution.</title>
        <authorList>
            <person name="Jeong J.-H."/>
            <person name="Song I."/>
            <person name="Kim S."/>
            <person name="Choi T."/>
            <person name="Kim D."/>
            <person name="Ryu S."/>
            <person name="Kim W."/>
        </authorList>
    </citation>
    <scope>NUCLEOTIDE SEQUENCE [LARGE SCALE GENOMIC DNA]</scope>
    <source>
        <tissue evidence="5">Muscle</tissue>
    </source>
</reference>
<dbReference type="PANTHER" id="PTHR13710:SF153">
    <property type="entry name" value="RECQ-LIKE DNA HELICASE BLM"/>
    <property type="match status" value="1"/>
</dbReference>
<accession>A0A5B7F045</accession>
<protein>
    <submittedName>
        <fullName evidence="5">Bloom syndrome</fullName>
    </submittedName>
</protein>
<dbReference type="GO" id="GO:0005694">
    <property type="term" value="C:chromosome"/>
    <property type="evidence" value="ECO:0007669"/>
    <property type="project" value="TreeGrafter"/>
</dbReference>
<dbReference type="PANTHER" id="PTHR13710">
    <property type="entry name" value="DNA HELICASE RECQ FAMILY MEMBER"/>
    <property type="match status" value="1"/>
</dbReference>
<dbReference type="GO" id="GO:0043138">
    <property type="term" value="F:3'-5' DNA helicase activity"/>
    <property type="evidence" value="ECO:0007669"/>
    <property type="project" value="TreeGrafter"/>
</dbReference>